<dbReference type="Gene3D" id="2.60.120.10">
    <property type="entry name" value="Jelly Rolls"/>
    <property type="match status" value="1"/>
</dbReference>
<dbReference type="KEGG" id="kphy:AOZ06_42610"/>
<dbReference type="Pfam" id="PF07883">
    <property type="entry name" value="Cupin_2"/>
    <property type="match status" value="1"/>
</dbReference>
<keyword evidence="3" id="KW-1185">Reference proteome</keyword>
<dbReference type="RefSeq" id="WP_054294556.1">
    <property type="nucleotide sequence ID" value="NZ_JADBEI010000001.1"/>
</dbReference>
<dbReference type="AlphaFoldDB" id="A0A0N9I248"/>
<dbReference type="SUPFAM" id="SSF51182">
    <property type="entry name" value="RmlC-like cupins"/>
    <property type="match status" value="1"/>
</dbReference>
<gene>
    <name evidence="2" type="ORF">AOZ06_42610</name>
</gene>
<evidence type="ECO:0000259" key="1">
    <source>
        <dbReference type="Pfam" id="PF07883"/>
    </source>
</evidence>
<accession>A0A0N9I248</accession>
<evidence type="ECO:0000313" key="2">
    <source>
        <dbReference type="EMBL" id="ALG12664.1"/>
    </source>
</evidence>
<dbReference type="InterPro" id="IPR014710">
    <property type="entry name" value="RmlC-like_jellyroll"/>
</dbReference>
<feature type="domain" description="Cupin type-2" evidence="1">
    <location>
        <begin position="52"/>
        <end position="112"/>
    </location>
</feature>
<dbReference type="Proteomes" id="UP000063699">
    <property type="component" value="Chromosome"/>
</dbReference>
<sequence>MTDPAPYAVAARTLVPDVGPQGQILATAITTEVCGSRSLGVAYVAMNPLLHTHAHRHSTSDIVVTVIAGTAATVYGEELQHTVVHYTGDSMFIPAGVLHAAINLSDEVVHAVETRTDPHFHDSDVELAPGLDPTVGAIAARLQAEHAAGLLCPQPGAA</sequence>
<dbReference type="InterPro" id="IPR011051">
    <property type="entry name" value="RmlC_Cupin_sf"/>
</dbReference>
<dbReference type="STRING" id="860235.AOZ06_42610"/>
<reference evidence="2 3" key="1">
    <citation type="submission" date="2015-07" db="EMBL/GenBank/DDBJ databases">
        <title>Genome sequencing of Kibdelosporangium phytohabitans.</title>
        <authorList>
            <person name="Qin S."/>
            <person name="Xing K."/>
        </authorList>
    </citation>
    <scope>NUCLEOTIDE SEQUENCE [LARGE SCALE GENOMIC DNA]</scope>
    <source>
        <strain evidence="2 3">KLBMP1111</strain>
    </source>
</reference>
<dbReference type="InterPro" id="IPR013096">
    <property type="entry name" value="Cupin_2"/>
</dbReference>
<dbReference type="EMBL" id="CP012752">
    <property type="protein sequence ID" value="ALG12664.1"/>
    <property type="molecule type" value="Genomic_DNA"/>
</dbReference>
<protein>
    <recommendedName>
        <fullName evidence="1">Cupin type-2 domain-containing protein</fullName>
    </recommendedName>
</protein>
<evidence type="ECO:0000313" key="3">
    <source>
        <dbReference type="Proteomes" id="UP000063699"/>
    </source>
</evidence>
<organism evidence="2 3">
    <name type="scientific">Kibdelosporangium phytohabitans</name>
    <dbReference type="NCBI Taxonomy" id="860235"/>
    <lineage>
        <taxon>Bacteria</taxon>
        <taxon>Bacillati</taxon>
        <taxon>Actinomycetota</taxon>
        <taxon>Actinomycetes</taxon>
        <taxon>Pseudonocardiales</taxon>
        <taxon>Pseudonocardiaceae</taxon>
        <taxon>Kibdelosporangium</taxon>
    </lineage>
</organism>
<name>A0A0N9I248_9PSEU</name>
<proteinExistence type="predicted"/>